<evidence type="ECO:0000313" key="2">
    <source>
        <dbReference type="Proteomes" id="UP000070501"/>
    </source>
</evidence>
<gene>
    <name evidence="1" type="ORF">Micbo1qcDRAFT_161549</name>
</gene>
<dbReference type="AlphaFoldDB" id="A0A136J8R2"/>
<dbReference type="Proteomes" id="UP000070501">
    <property type="component" value="Unassembled WGS sequence"/>
</dbReference>
<dbReference type="EMBL" id="KQ964248">
    <property type="protein sequence ID" value="KXJ93539.1"/>
    <property type="molecule type" value="Genomic_DNA"/>
</dbReference>
<evidence type="ECO:0000313" key="1">
    <source>
        <dbReference type="EMBL" id="KXJ93539.1"/>
    </source>
</evidence>
<accession>A0A136J8R2</accession>
<reference evidence="2" key="1">
    <citation type="submission" date="2016-02" db="EMBL/GenBank/DDBJ databases">
        <title>Draft genome sequence of Microdochium bolleyi, a fungal endophyte of beachgrass.</title>
        <authorList>
            <consortium name="DOE Joint Genome Institute"/>
            <person name="David A.S."/>
            <person name="May G."/>
            <person name="Haridas S."/>
            <person name="Lim J."/>
            <person name="Wang M."/>
            <person name="Labutti K."/>
            <person name="Lipzen A."/>
            <person name="Barry K."/>
            <person name="Grigoriev I.V."/>
        </authorList>
    </citation>
    <scope>NUCLEOTIDE SEQUENCE [LARGE SCALE GENOMIC DNA]</scope>
    <source>
        <strain evidence="2">J235TASD1</strain>
    </source>
</reference>
<sequence length="54" mass="5840">MVAAWALTTFVLVFAVDAVLNAGYHLTSFLARKLVEQQEEGGEEVSTGGRIMLV</sequence>
<proteinExistence type="predicted"/>
<organism evidence="1 2">
    <name type="scientific">Microdochium bolleyi</name>
    <dbReference type="NCBI Taxonomy" id="196109"/>
    <lineage>
        <taxon>Eukaryota</taxon>
        <taxon>Fungi</taxon>
        <taxon>Dikarya</taxon>
        <taxon>Ascomycota</taxon>
        <taxon>Pezizomycotina</taxon>
        <taxon>Sordariomycetes</taxon>
        <taxon>Xylariomycetidae</taxon>
        <taxon>Xylariales</taxon>
        <taxon>Microdochiaceae</taxon>
        <taxon>Microdochium</taxon>
    </lineage>
</organism>
<feature type="non-terminal residue" evidence="1">
    <location>
        <position position="54"/>
    </location>
</feature>
<protein>
    <submittedName>
        <fullName evidence="1">Uncharacterized protein</fullName>
    </submittedName>
</protein>
<keyword evidence="2" id="KW-1185">Reference proteome</keyword>
<dbReference type="InParanoid" id="A0A136J8R2"/>
<name>A0A136J8R2_9PEZI</name>